<dbReference type="RefSeq" id="WP_021257405.1">
    <property type="nucleotide sequence ID" value="NZ_JAMDLY010000006.1"/>
</dbReference>
<evidence type="ECO:0000256" key="1">
    <source>
        <dbReference type="SAM" id="SignalP"/>
    </source>
</evidence>
<evidence type="ECO:0008006" key="4">
    <source>
        <dbReference type="Google" id="ProtNLM"/>
    </source>
</evidence>
<protein>
    <recommendedName>
        <fullName evidence="4">BIG2 domain-containing protein</fullName>
    </recommendedName>
</protein>
<feature type="signal peptide" evidence="1">
    <location>
        <begin position="1"/>
        <end position="21"/>
    </location>
</feature>
<reference evidence="2 3" key="1">
    <citation type="submission" date="2022-05" db="EMBL/GenBank/DDBJ databases">
        <title>Genome Sequencing of Bee-Associated Microbes.</title>
        <authorList>
            <person name="Dunlap C."/>
        </authorList>
    </citation>
    <scope>NUCLEOTIDE SEQUENCE [LARGE SCALE GENOMIC DNA]</scope>
    <source>
        <strain evidence="2 3">NRRL NRS-750</strain>
    </source>
</reference>
<dbReference type="Proteomes" id="UP001527090">
    <property type="component" value="Unassembled WGS sequence"/>
</dbReference>
<organism evidence="2 3">
    <name type="scientific">Paenibacillus alvei</name>
    <name type="common">Bacillus alvei</name>
    <dbReference type="NCBI Taxonomy" id="44250"/>
    <lineage>
        <taxon>Bacteria</taxon>
        <taxon>Bacillati</taxon>
        <taxon>Bacillota</taxon>
        <taxon>Bacilli</taxon>
        <taxon>Bacillales</taxon>
        <taxon>Paenibacillaceae</taxon>
        <taxon>Paenibacillus</taxon>
    </lineage>
</organism>
<sequence length="109" mass="11682">MKKVIVTLTALASIFSFSVFANDASAANVQESKFTNIETKSTIYSSISMRVGEGRKIAGDYVSISSANPTDCLGLDGYGNLTAFKEGYGTVVAEWNSGTRVVYYVTVTK</sequence>
<accession>A0ABT4E5B8</accession>
<dbReference type="EMBL" id="JAMDLY010000006">
    <property type="protein sequence ID" value="MCY9528922.1"/>
    <property type="molecule type" value="Genomic_DNA"/>
</dbReference>
<keyword evidence="3" id="KW-1185">Reference proteome</keyword>
<feature type="chain" id="PRO_5045327955" description="BIG2 domain-containing protein" evidence="1">
    <location>
        <begin position="22"/>
        <end position="109"/>
    </location>
</feature>
<proteinExistence type="predicted"/>
<evidence type="ECO:0000313" key="2">
    <source>
        <dbReference type="EMBL" id="MCY9528922.1"/>
    </source>
</evidence>
<name>A0ABT4E5B8_PAEAL</name>
<gene>
    <name evidence="2" type="ORF">M5X04_06125</name>
</gene>
<comment type="caution">
    <text evidence="2">The sequence shown here is derived from an EMBL/GenBank/DDBJ whole genome shotgun (WGS) entry which is preliminary data.</text>
</comment>
<keyword evidence="1" id="KW-0732">Signal</keyword>
<evidence type="ECO:0000313" key="3">
    <source>
        <dbReference type="Proteomes" id="UP001527090"/>
    </source>
</evidence>